<feature type="chain" id="PRO_5026273643" evidence="1">
    <location>
        <begin position="22"/>
        <end position="95"/>
    </location>
</feature>
<organism evidence="2">
    <name type="scientific">Rhipicephalus microplus</name>
    <name type="common">Cattle tick</name>
    <name type="synonym">Boophilus microplus</name>
    <dbReference type="NCBI Taxonomy" id="6941"/>
    <lineage>
        <taxon>Eukaryota</taxon>
        <taxon>Metazoa</taxon>
        <taxon>Ecdysozoa</taxon>
        <taxon>Arthropoda</taxon>
        <taxon>Chelicerata</taxon>
        <taxon>Arachnida</taxon>
        <taxon>Acari</taxon>
        <taxon>Parasitiformes</taxon>
        <taxon>Ixodida</taxon>
        <taxon>Ixodoidea</taxon>
        <taxon>Ixodidae</taxon>
        <taxon>Rhipicephalinae</taxon>
        <taxon>Rhipicephalus</taxon>
        <taxon>Boophilus</taxon>
    </lineage>
</organism>
<proteinExistence type="predicted"/>
<dbReference type="AlphaFoldDB" id="A0A6G5A1I3"/>
<reference evidence="2" key="1">
    <citation type="submission" date="2020-03" db="EMBL/GenBank/DDBJ databases">
        <title>A transcriptome and proteome of the tick Rhipicephalus microplus shaped by the genetic composition of its hosts and developmental stage.</title>
        <authorList>
            <person name="Garcia G.R."/>
            <person name="Ribeiro J.M.C."/>
            <person name="Maruyama S.R."/>
            <person name="Gardinasse L.G."/>
            <person name="Nelson K."/>
            <person name="Ferreira B.R."/>
            <person name="Andrade T.G."/>
            <person name="Santos I.K.F.M."/>
        </authorList>
    </citation>
    <scope>NUCLEOTIDE SEQUENCE</scope>
    <source>
        <strain evidence="2">NSGR</strain>
        <tissue evidence="2">Salivary glands</tissue>
    </source>
</reference>
<evidence type="ECO:0000256" key="1">
    <source>
        <dbReference type="SAM" id="SignalP"/>
    </source>
</evidence>
<protein>
    <submittedName>
        <fullName evidence="2">Putative secreted protein</fullName>
    </submittedName>
</protein>
<name>A0A6G5A1I3_RHIMP</name>
<accession>A0A6G5A1I3</accession>
<sequence length="95" mass="10809">MIKHFATLNLCMATTLQRVQASDGATKHKCMTNKMHHCTFNPYISRALKKYVKESFAKNIVKEKEKMCDPRHEKCLFIPRCSNGASIDIFGGSDL</sequence>
<evidence type="ECO:0000313" key="2">
    <source>
        <dbReference type="EMBL" id="NIE44438.1"/>
    </source>
</evidence>
<dbReference type="EMBL" id="GIKN01002165">
    <property type="protein sequence ID" value="NIE44438.1"/>
    <property type="molecule type" value="Transcribed_RNA"/>
</dbReference>
<feature type="signal peptide" evidence="1">
    <location>
        <begin position="1"/>
        <end position="21"/>
    </location>
</feature>
<keyword evidence="1" id="KW-0732">Signal</keyword>